<dbReference type="InterPro" id="IPR007527">
    <property type="entry name" value="Znf_SWIM"/>
</dbReference>
<dbReference type="GO" id="GO:0061630">
    <property type="term" value="F:ubiquitin protein ligase activity"/>
    <property type="evidence" value="ECO:0007669"/>
    <property type="project" value="InterPro"/>
</dbReference>
<keyword evidence="1" id="KW-0863">Zinc-finger</keyword>
<keyword evidence="1" id="KW-0479">Metal-binding</keyword>
<gene>
    <name evidence="4" type="ORF">BCR39DRAFT_538752</name>
</gene>
<dbReference type="InParanoid" id="A0A1Y2AXF3"/>
<dbReference type="EMBL" id="MCFC01000040">
    <property type="protein sequence ID" value="ORY27176.1"/>
    <property type="molecule type" value="Genomic_DNA"/>
</dbReference>
<feature type="domain" description="SWIM-type" evidence="3">
    <location>
        <begin position="56"/>
        <end position="89"/>
    </location>
</feature>
<evidence type="ECO:0008006" key="6">
    <source>
        <dbReference type="Google" id="ProtNLM"/>
    </source>
</evidence>
<dbReference type="PROSITE" id="PS50089">
    <property type="entry name" value="ZF_RING_2"/>
    <property type="match status" value="1"/>
</dbReference>
<dbReference type="PROSITE" id="PS50966">
    <property type="entry name" value="ZF_SWIM"/>
    <property type="match status" value="1"/>
</dbReference>
<proteinExistence type="predicted"/>
<dbReference type="InterPro" id="IPR013083">
    <property type="entry name" value="Znf_RING/FYVE/PHD"/>
</dbReference>
<dbReference type="STRING" id="71784.A0A1Y2AXF3"/>
<reference evidence="4 5" key="1">
    <citation type="submission" date="2016-07" db="EMBL/GenBank/DDBJ databases">
        <title>Pervasive Adenine N6-methylation of Active Genes in Fungi.</title>
        <authorList>
            <consortium name="DOE Joint Genome Institute"/>
            <person name="Mondo S.J."/>
            <person name="Dannebaum R.O."/>
            <person name="Kuo R.C."/>
            <person name="Labutti K."/>
            <person name="Haridas S."/>
            <person name="Kuo A."/>
            <person name="Salamov A."/>
            <person name="Ahrendt S.R."/>
            <person name="Lipzen A."/>
            <person name="Sullivan W."/>
            <person name="Andreopoulos W.B."/>
            <person name="Clum A."/>
            <person name="Lindquist E."/>
            <person name="Daum C."/>
            <person name="Ramamoorthy G.K."/>
            <person name="Gryganskyi A."/>
            <person name="Culley D."/>
            <person name="Magnuson J.K."/>
            <person name="James T.Y."/>
            <person name="O'Malley M.A."/>
            <person name="Stajich J.E."/>
            <person name="Spatafora J.W."/>
            <person name="Visel A."/>
            <person name="Grigoriev I.V."/>
        </authorList>
    </citation>
    <scope>NUCLEOTIDE SEQUENCE [LARGE SCALE GENOMIC DNA]</scope>
    <source>
        <strain evidence="4 5">68-887.2</strain>
    </source>
</reference>
<dbReference type="PANTHER" id="PTHR21540:SF0">
    <property type="entry name" value="PHD FAMILY PROTEIN"/>
    <property type="match status" value="1"/>
</dbReference>
<dbReference type="Gene3D" id="3.30.40.10">
    <property type="entry name" value="Zinc/RING finger domain, C3HC4 (zinc finger)"/>
    <property type="match status" value="1"/>
</dbReference>
<comment type="caution">
    <text evidence="4">The sequence shown here is derived from an EMBL/GenBank/DDBJ whole genome shotgun (WGS) entry which is preliminary data.</text>
</comment>
<sequence length="289" mass="31651">MDRAKRVRSQRMVGYFCAGDVVWLNDTQFLVNRENIGNDVEPVERFKVLGSTGNVYTIHISRSPVCDCPDCSKGNIPCKHIIFVFLKVLKVPETSMAWYQKGLTLSELSDIFNAAPPTPNGSVLVSTKVRNAFLKATGAAVSVEEETVEIEKDVIAPGGKRLSAIGEDCPVCYEEMTADEEKTNKLVFDEAITGCGKPLHTECFKMWLATVRAKGDAPTCVWCRTPWPVAGAAVAGGSKGTSSGGVDYSALGYVNMADVAGMSRSRDTSSYYHGPMRGRRIWEPRYEDD</sequence>
<dbReference type="InterPro" id="IPR039903">
    <property type="entry name" value="Zswim2"/>
</dbReference>
<evidence type="ECO:0000313" key="4">
    <source>
        <dbReference type="EMBL" id="ORY27176.1"/>
    </source>
</evidence>
<dbReference type="PANTHER" id="PTHR21540">
    <property type="entry name" value="RING FINGER AND SWIM DOMAIN-CONTAINING PROTEIN 2"/>
    <property type="match status" value="1"/>
</dbReference>
<accession>A0A1Y2AXF3</accession>
<keyword evidence="1" id="KW-0862">Zinc</keyword>
<evidence type="ECO:0000313" key="5">
    <source>
        <dbReference type="Proteomes" id="UP000193986"/>
    </source>
</evidence>
<organism evidence="4 5">
    <name type="scientific">Naematelia encephala</name>
    <dbReference type="NCBI Taxonomy" id="71784"/>
    <lineage>
        <taxon>Eukaryota</taxon>
        <taxon>Fungi</taxon>
        <taxon>Dikarya</taxon>
        <taxon>Basidiomycota</taxon>
        <taxon>Agaricomycotina</taxon>
        <taxon>Tremellomycetes</taxon>
        <taxon>Tremellales</taxon>
        <taxon>Naemateliaceae</taxon>
        <taxon>Naematelia</taxon>
    </lineage>
</organism>
<dbReference type="Proteomes" id="UP000193986">
    <property type="component" value="Unassembled WGS sequence"/>
</dbReference>
<dbReference type="AlphaFoldDB" id="A0A1Y2AXF3"/>
<dbReference type="OrthoDB" id="2122982at2759"/>
<protein>
    <recommendedName>
        <fullName evidence="6">SWIM-type domain-containing protein</fullName>
    </recommendedName>
</protein>
<dbReference type="SUPFAM" id="SSF57850">
    <property type="entry name" value="RING/U-box"/>
    <property type="match status" value="1"/>
</dbReference>
<keyword evidence="5" id="KW-1185">Reference proteome</keyword>
<feature type="domain" description="RING-type" evidence="2">
    <location>
        <begin position="169"/>
        <end position="224"/>
    </location>
</feature>
<dbReference type="Pfam" id="PF04434">
    <property type="entry name" value="SWIM"/>
    <property type="match status" value="1"/>
</dbReference>
<evidence type="ECO:0000256" key="1">
    <source>
        <dbReference type="PROSITE-ProRule" id="PRU00175"/>
    </source>
</evidence>
<evidence type="ECO:0000259" key="2">
    <source>
        <dbReference type="PROSITE" id="PS50089"/>
    </source>
</evidence>
<dbReference type="GO" id="GO:0008270">
    <property type="term" value="F:zinc ion binding"/>
    <property type="evidence" value="ECO:0007669"/>
    <property type="project" value="UniProtKB-KW"/>
</dbReference>
<name>A0A1Y2AXF3_9TREE</name>
<evidence type="ECO:0000259" key="3">
    <source>
        <dbReference type="PROSITE" id="PS50966"/>
    </source>
</evidence>
<dbReference type="InterPro" id="IPR001841">
    <property type="entry name" value="Znf_RING"/>
</dbReference>